<protein>
    <recommendedName>
        <fullName evidence="4">SnoaL-like domain-containing protein</fullName>
    </recommendedName>
</protein>
<proteinExistence type="predicted"/>
<accession>A0A1G2PDM5</accession>
<reference evidence="2 3" key="1">
    <citation type="journal article" date="2016" name="Nat. Commun.">
        <title>Thousands of microbial genomes shed light on interconnected biogeochemical processes in an aquifer system.</title>
        <authorList>
            <person name="Anantharaman K."/>
            <person name="Brown C.T."/>
            <person name="Hug L.A."/>
            <person name="Sharon I."/>
            <person name="Castelle C.J."/>
            <person name="Probst A.J."/>
            <person name="Thomas B.C."/>
            <person name="Singh A."/>
            <person name="Wilkins M.J."/>
            <person name="Karaoz U."/>
            <person name="Brodie E.L."/>
            <person name="Williams K.H."/>
            <person name="Hubbard S.S."/>
            <person name="Banfield J.F."/>
        </authorList>
    </citation>
    <scope>NUCLEOTIDE SEQUENCE [LARGE SCALE GENOMIC DNA]</scope>
</reference>
<keyword evidence="1" id="KW-1133">Transmembrane helix</keyword>
<name>A0A1G2PDM5_9BACT</name>
<gene>
    <name evidence="2" type="ORF">A2828_00470</name>
</gene>
<organism evidence="2 3">
    <name type="scientific">Candidatus Terrybacteria bacterium RIFCSPHIGHO2_01_FULL_43_35</name>
    <dbReference type="NCBI Taxonomy" id="1802361"/>
    <lineage>
        <taxon>Bacteria</taxon>
        <taxon>Candidatus Terryibacteriota</taxon>
    </lineage>
</organism>
<dbReference type="Proteomes" id="UP000178869">
    <property type="component" value="Unassembled WGS sequence"/>
</dbReference>
<dbReference type="AlphaFoldDB" id="A0A1G2PDM5"/>
<dbReference type="EMBL" id="MHSR01000016">
    <property type="protein sequence ID" value="OHA46407.1"/>
    <property type="molecule type" value="Genomic_DNA"/>
</dbReference>
<comment type="caution">
    <text evidence="2">The sequence shown here is derived from an EMBL/GenBank/DDBJ whole genome shotgun (WGS) entry which is preliminary data.</text>
</comment>
<evidence type="ECO:0000256" key="1">
    <source>
        <dbReference type="SAM" id="Phobius"/>
    </source>
</evidence>
<sequence length="220" mass="24225">MVHKKTIYRFISFFVVLALFVAAILWLRSENIRKQKEFEALILGSKPNVNQEQAVKIHALALKYEDASTLLFDYADQPLLTIEGMSNSFDGNYESLASIKSTWQNIFTRGDFKKVTLGDVKKNDSGVVIVNLENFDMVIGGSRVDNLMLATDVDVNGKIKKDILTASLKPLPQPPSEAIGGDTSCAPQGICINGELCPRGMVCSGLPNYKCYPVGCPYPI</sequence>
<evidence type="ECO:0008006" key="4">
    <source>
        <dbReference type="Google" id="ProtNLM"/>
    </source>
</evidence>
<feature type="transmembrane region" description="Helical" evidence="1">
    <location>
        <begin position="6"/>
        <end position="27"/>
    </location>
</feature>
<evidence type="ECO:0000313" key="2">
    <source>
        <dbReference type="EMBL" id="OHA46407.1"/>
    </source>
</evidence>
<evidence type="ECO:0000313" key="3">
    <source>
        <dbReference type="Proteomes" id="UP000178869"/>
    </source>
</evidence>
<keyword evidence="1" id="KW-0812">Transmembrane</keyword>
<keyword evidence="1" id="KW-0472">Membrane</keyword>